<reference evidence="3" key="2">
    <citation type="submission" date="2016-06" db="UniProtKB">
        <authorList>
            <consortium name="WormBaseParasite"/>
        </authorList>
    </citation>
    <scope>IDENTIFICATION</scope>
</reference>
<accession>A0A183BYL0</accession>
<organism evidence="2 3">
    <name type="scientific">Globodera pallida</name>
    <name type="common">Potato cyst nematode worm</name>
    <name type="synonym">Heterodera pallida</name>
    <dbReference type="NCBI Taxonomy" id="36090"/>
    <lineage>
        <taxon>Eukaryota</taxon>
        <taxon>Metazoa</taxon>
        <taxon>Ecdysozoa</taxon>
        <taxon>Nematoda</taxon>
        <taxon>Chromadorea</taxon>
        <taxon>Rhabditida</taxon>
        <taxon>Tylenchina</taxon>
        <taxon>Tylenchomorpha</taxon>
        <taxon>Tylenchoidea</taxon>
        <taxon>Heteroderidae</taxon>
        <taxon>Heteroderinae</taxon>
        <taxon>Globodera</taxon>
    </lineage>
</organism>
<evidence type="ECO:0000256" key="1">
    <source>
        <dbReference type="SAM" id="MobiDB-lite"/>
    </source>
</evidence>
<keyword evidence="2" id="KW-1185">Reference proteome</keyword>
<dbReference type="WBParaSite" id="GPLIN_000570000">
    <property type="protein sequence ID" value="GPLIN_000570000"/>
    <property type="gene ID" value="GPLIN_000570000"/>
</dbReference>
<evidence type="ECO:0000313" key="3">
    <source>
        <dbReference type="WBParaSite" id="GPLIN_000570000"/>
    </source>
</evidence>
<name>A0A183BYL0_GLOPA</name>
<feature type="compositionally biased region" description="Basic and acidic residues" evidence="1">
    <location>
        <begin position="61"/>
        <end position="71"/>
    </location>
</feature>
<protein>
    <submittedName>
        <fullName evidence="3">Uncharacterized protein</fullName>
    </submittedName>
</protein>
<feature type="compositionally biased region" description="Polar residues" evidence="1">
    <location>
        <begin position="1"/>
        <end position="55"/>
    </location>
</feature>
<dbReference type="AlphaFoldDB" id="A0A183BYL0"/>
<dbReference type="Proteomes" id="UP000050741">
    <property type="component" value="Unassembled WGS sequence"/>
</dbReference>
<sequence length="88" mass="10254">MGEPYSNPSYTHDYTTPYVQASNSNPSYTHDYTTPYVQASNSNPSQATNKQANEDAQTEYWDEKHNHDDSLKGQNQGNEKYWEKWQNE</sequence>
<reference evidence="2" key="1">
    <citation type="submission" date="2014-05" db="EMBL/GenBank/DDBJ databases">
        <title>The genome and life-stage specific transcriptomes of Globodera pallida elucidate key aspects of plant parasitism by a cyst nematode.</title>
        <authorList>
            <person name="Cotton J.A."/>
            <person name="Lilley C.J."/>
            <person name="Jones L.M."/>
            <person name="Kikuchi T."/>
            <person name="Reid A.J."/>
            <person name="Thorpe P."/>
            <person name="Tsai I.J."/>
            <person name="Beasley H."/>
            <person name="Blok V."/>
            <person name="Cock P.J.A."/>
            <person name="Van den Akker S.E."/>
            <person name="Holroyd N."/>
            <person name="Hunt M."/>
            <person name="Mantelin S."/>
            <person name="Naghra H."/>
            <person name="Pain A."/>
            <person name="Palomares-Rius J.E."/>
            <person name="Zarowiecki M."/>
            <person name="Berriman M."/>
            <person name="Jones J.T."/>
            <person name="Urwin P.E."/>
        </authorList>
    </citation>
    <scope>NUCLEOTIDE SEQUENCE [LARGE SCALE GENOMIC DNA]</scope>
    <source>
        <strain evidence="2">Lindley</strain>
    </source>
</reference>
<proteinExistence type="predicted"/>
<feature type="region of interest" description="Disordered" evidence="1">
    <location>
        <begin position="1"/>
        <end position="88"/>
    </location>
</feature>
<evidence type="ECO:0000313" key="2">
    <source>
        <dbReference type="Proteomes" id="UP000050741"/>
    </source>
</evidence>